<comment type="caution">
    <text evidence="2">The sequence shown here is derived from an EMBL/GenBank/DDBJ whole genome shotgun (WGS) entry which is preliminary data.</text>
</comment>
<dbReference type="OrthoDB" id="8068635at2759"/>
<feature type="region of interest" description="Disordered" evidence="1">
    <location>
        <begin position="126"/>
        <end position="148"/>
    </location>
</feature>
<keyword evidence="4" id="KW-1185">Reference proteome</keyword>
<dbReference type="EMBL" id="BGPR01085228">
    <property type="protein sequence ID" value="GBL98555.1"/>
    <property type="molecule type" value="Genomic_DNA"/>
</dbReference>
<evidence type="ECO:0000313" key="4">
    <source>
        <dbReference type="Proteomes" id="UP000499080"/>
    </source>
</evidence>
<organism evidence="2 4">
    <name type="scientific">Araneus ventricosus</name>
    <name type="common">Orbweaver spider</name>
    <name type="synonym">Epeira ventricosa</name>
    <dbReference type="NCBI Taxonomy" id="182803"/>
    <lineage>
        <taxon>Eukaryota</taxon>
        <taxon>Metazoa</taxon>
        <taxon>Ecdysozoa</taxon>
        <taxon>Arthropoda</taxon>
        <taxon>Chelicerata</taxon>
        <taxon>Arachnida</taxon>
        <taxon>Araneae</taxon>
        <taxon>Araneomorphae</taxon>
        <taxon>Entelegynae</taxon>
        <taxon>Araneoidea</taxon>
        <taxon>Araneidae</taxon>
        <taxon>Araneus</taxon>
    </lineage>
</organism>
<feature type="compositionally biased region" description="Acidic residues" evidence="1">
    <location>
        <begin position="130"/>
        <end position="141"/>
    </location>
</feature>
<evidence type="ECO:0000313" key="3">
    <source>
        <dbReference type="EMBL" id="GBL98555.1"/>
    </source>
</evidence>
<reference evidence="2 4" key="1">
    <citation type="journal article" date="2019" name="Sci. Rep.">
        <title>Orb-weaving spider Araneus ventricosus genome elucidates the spidroin gene catalogue.</title>
        <authorList>
            <person name="Kono N."/>
            <person name="Nakamura H."/>
            <person name="Ohtoshi R."/>
            <person name="Moran D.A.P."/>
            <person name="Shinohara A."/>
            <person name="Yoshida Y."/>
            <person name="Fujiwara M."/>
            <person name="Mori M."/>
            <person name="Tomita M."/>
            <person name="Arakawa K."/>
        </authorList>
    </citation>
    <scope>NUCLEOTIDE SEQUENCE [LARGE SCALE GENOMIC DNA]</scope>
</reference>
<gene>
    <name evidence="3" type="ORF">AVEN_185593_1</name>
    <name evidence="2" type="ORF">AVEN_22542_1</name>
</gene>
<dbReference type="EMBL" id="BGPR01085220">
    <property type="protein sequence ID" value="GBL98513.1"/>
    <property type="molecule type" value="Genomic_DNA"/>
</dbReference>
<accession>A0A4Y2C336</accession>
<protein>
    <submittedName>
        <fullName evidence="2">Uncharacterized protein</fullName>
    </submittedName>
</protein>
<sequence>MDLVILNLGQVTRTTPELEHPSPNFRTTPRIFLTGHGPFPCYLSRFKILSSPLSECGSLGDPEHYLFDYLMTRDHHLKKPSYEAKSLWLKNLMSTAANHEKLVNYFKNWFYQSELDILDSVKNKNNTEMNCDEDEDDEDGNDHDAEINKPSYDEMLKSYETIRRTV</sequence>
<evidence type="ECO:0000313" key="2">
    <source>
        <dbReference type="EMBL" id="GBL98513.1"/>
    </source>
</evidence>
<name>A0A4Y2C336_ARAVE</name>
<dbReference type="AlphaFoldDB" id="A0A4Y2C336"/>
<evidence type="ECO:0000256" key="1">
    <source>
        <dbReference type="SAM" id="MobiDB-lite"/>
    </source>
</evidence>
<dbReference type="Proteomes" id="UP000499080">
    <property type="component" value="Unassembled WGS sequence"/>
</dbReference>
<proteinExistence type="predicted"/>